<feature type="non-terminal residue" evidence="1">
    <location>
        <position position="127"/>
    </location>
</feature>
<proteinExistence type="predicted"/>
<feature type="non-terminal residue" evidence="1">
    <location>
        <position position="1"/>
    </location>
</feature>
<dbReference type="EMBL" id="CACTIH010003210">
    <property type="protein sequence ID" value="CAA2977301.1"/>
    <property type="molecule type" value="Genomic_DNA"/>
</dbReference>
<dbReference type="Gramene" id="OE9A039159T1">
    <property type="protein sequence ID" value="OE9A039159C1"/>
    <property type="gene ID" value="OE9A039159"/>
</dbReference>
<evidence type="ECO:0000313" key="1">
    <source>
        <dbReference type="EMBL" id="CAA2977301.1"/>
    </source>
</evidence>
<evidence type="ECO:0000313" key="2">
    <source>
        <dbReference type="Proteomes" id="UP000594638"/>
    </source>
</evidence>
<protein>
    <submittedName>
        <fullName evidence="1">Uncharacterized protein</fullName>
    </submittedName>
</protein>
<comment type="caution">
    <text evidence="1">The sequence shown here is derived from an EMBL/GenBank/DDBJ whole genome shotgun (WGS) entry which is preliminary data.</text>
</comment>
<dbReference type="AlphaFoldDB" id="A0A8S0RE47"/>
<reference evidence="1 2" key="1">
    <citation type="submission" date="2019-12" db="EMBL/GenBank/DDBJ databases">
        <authorList>
            <person name="Alioto T."/>
            <person name="Alioto T."/>
            <person name="Gomez Garrido J."/>
        </authorList>
    </citation>
    <scope>NUCLEOTIDE SEQUENCE [LARGE SCALE GENOMIC DNA]</scope>
</reference>
<keyword evidence="2" id="KW-1185">Reference proteome</keyword>
<gene>
    <name evidence="1" type="ORF">OLEA9_A039159</name>
</gene>
<dbReference type="Proteomes" id="UP000594638">
    <property type="component" value="Unassembled WGS sequence"/>
</dbReference>
<name>A0A8S0RE47_OLEEU</name>
<accession>A0A8S0RE47</accession>
<organism evidence="1 2">
    <name type="scientific">Olea europaea subsp. europaea</name>
    <dbReference type="NCBI Taxonomy" id="158383"/>
    <lineage>
        <taxon>Eukaryota</taxon>
        <taxon>Viridiplantae</taxon>
        <taxon>Streptophyta</taxon>
        <taxon>Embryophyta</taxon>
        <taxon>Tracheophyta</taxon>
        <taxon>Spermatophyta</taxon>
        <taxon>Magnoliopsida</taxon>
        <taxon>eudicotyledons</taxon>
        <taxon>Gunneridae</taxon>
        <taxon>Pentapetalae</taxon>
        <taxon>asterids</taxon>
        <taxon>lamiids</taxon>
        <taxon>Lamiales</taxon>
        <taxon>Oleaceae</taxon>
        <taxon>Oleeae</taxon>
        <taxon>Olea</taxon>
    </lineage>
</organism>
<sequence>QSGGQQKPRQEYELRLAHKCTSEEQSQRAATSVDWFLCYGRLAAALGKQGEHDFRILGGDYFAFWDLAWCAPPPLPVNPSRCACPCVSLFPWIESYGVTAEVVGHGQTQATAAMREAARKEKQLLSR</sequence>